<accession>A0ABS7DAU0</accession>
<evidence type="ECO:0000313" key="3">
    <source>
        <dbReference type="Proteomes" id="UP000812277"/>
    </source>
</evidence>
<dbReference type="PANTHER" id="PTHR21621">
    <property type="entry name" value="RIBOSOMAL PROTEIN S6 MODIFICATION PROTEIN"/>
    <property type="match status" value="1"/>
</dbReference>
<gene>
    <name evidence="2" type="ORF">K0T92_20220</name>
</gene>
<dbReference type="InterPro" id="IPR026838">
    <property type="entry name" value="YheC/D"/>
</dbReference>
<sequence length="390" mass="45168">MGQPVLGILTLYLNDNGLLEEKPIYQKMTTAGRKLGLDVFVFTPQDVNYKQNKINALIYNPSTQSWTRKWRSFPHMIFDRCRIQRSHRFEQLGKFRKQYGHLTFLNRVLRNKWIVYRAMKQDSRFRTHLPLTRMYESSSDLTEMIRKYPLVYLKPINGTGGRGILRIEKQRDGTYLIQGRDQSRRIISPQRVQLSALHGRLAEWNLKNNNYLVQQGIQLKLPNGRVHDYRMLVQKNGEGKWEVTGCAGRIGASGSITSNLHGGGQAITMRPLLKQWIKDDEIVQSIKEQAEEVSIDMAAFLEQSYGRLCELALDLAIDRKGHIWLLEVNPKPAREVFIQAGERDTYRRAIVKPLEYALWLYNQKKQRKEKSGSPTASAHSSEADKEELPL</sequence>
<evidence type="ECO:0000313" key="2">
    <source>
        <dbReference type="EMBL" id="MBW7477047.1"/>
    </source>
</evidence>
<dbReference type="Proteomes" id="UP000812277">
    <property type="component" value="Unassembled WGS sequence"/>
</dbReference>
<reference evidence="2 3" key="1">
    <citation type="submission" date="2021-07" db="EMBL/GenBank/DDBJ databases">
        <title>Paenibacillus radiodurans sp. nov., isolated from the southeastern edge of Tengger Desert.</title>
        <authorList>
            <person name="Zhang G."/>
        </authorList>
    </citation>
    <scope>NUCLEOTIDE SEQUENCE [LARGE SCALE GENOMIC DNA]</scope>
    <source>
        <strain evidence="2 3">DT7-4</strain>
    </source>
</reference>
<proteinExistence type="predicted"/>
<feature type="compositionally biased region" description="Basic and acidic residues" evidence="1">
    <location>
        <begin position="381"/>
        <end position="390"/>
    </location>
</feature>
<dbReference type="Gene3D" id="3.30.470.20">
    <property type="entry name" value="ATP-grasp fold, B domain"/>
    <property type="match status" value="1"/>
</dbReference>
<organism evidence="2 3">
    <name type="scientific">Paenibacillus oenotherae</name>
    <dbReference type="NCBI Taxonomy" id="1435645"/>
    <lineage>
        <taxon>Bacteria</taxon>
        <taxon>Bacillati</taxon>
        <taxon>Bacillota</taxon>
        <taxon>Bacilli</taxon>
        <taxon>Bacillales</taxon>
        <taxon>Paenibacillaceae</taxon>
        <taxon>Paenibacillus</taxon>
    </lineage>
</organism>
<dbReference type="Pfam" id="PF14398">
    <property type="entry name" value="ATPgrasp_YheCD"/>
    <property type="match status" value="1"/>
</dbReference>
<dbReference type="SUPFAM" id="SSF56059">
    <property type="entry name" value="Glutathione synthetase ATP-binding domain-like"/>
    <property type="match status" value="1"/>
</dbReference>
<dbReference type="EMBL" id="JAHZIJ010000019">
    <property type="protein sequence ID" value="MBW7477047.1"/>
    <property type="molecule type" value="Genomic_DNA"/>
</dbReference>
<dbReference type="PANTHER" id="PTHR21621:SF0">
    <property type="entry name" value="BETA-CITRYLGLUTAMATE SYNTHASE B-RELATED"/>
    <property type="match status" value="1"/>
</dbReference>
<protein>
    <submittedName>
        <fullName evidence="2">YheC/YheD family protein</fullName>
    </submittedName>
</protein>
<name>A0ABS7DAU0_9BACL</name>
<comment type="caution">
    <text evidence="2">The sequence shown here is derived from an EMBL/GenBank/DDBJ whole genome shotgun (WGS) entry which is preliminary data.</text>
</comment>
<feature type="region of interest" description="Disordered" evidence="1">
    <location>
        <begin position="365"/>
        <end position="390"/>
    </location>
</feature>
<evidence type="ECO:0000256" key="1">
    <source>
        <dbReference type="SAM" id="MobiDB-lite"/>
    </source>
</evidence>
<keyword evidence="3" id="KW-1185">Reference proteome</keyword>